<organism evidence="4 5">
    <name type="scientific">Croceibacterium soli</name>
    <dbReference type="NCBI Taxonomy" id="1739690"/>
    <lineage>
        <taxon>Bacteria</taxon>
        <taxon>Pseudomonadati</taxon>
        <taxon>Pseudomonadota</taxon>
        <taxon>Alphaproteobacteria</taxon>
        <taxon>Sphingomonadales</taxon>
        <taxon>Erythrobacteraceae</taxon>
        <taxon>Croceibacterium</taxon>
    </lineage>
</organism>
<evidence type="ECO:0000313" key="4">
    <source>
        <dbReference type="EMBL" id="MXP41753.1"/>
    </source>
</evidence>
<dbReference type="EMBL" id="WTYK01000004">
    <property type="protein sequence ID" value="MXP41753.1"/>
    <property type="molecule type" value="Genomic_DNA"/>
</dbReference>
<dbReference type="SUPFAM" id="SSF160909">
    <property type="entry name" value="ATP12-like"/>
    <property type="match status" value="1"/>
</dbReference>
<dbReference type="PANTHER" id="PTHR21013:SF10">
    <property type="entry name" value="ATP SYNTHASE MITOCHONDRIAL F1 COMPLEX ASSEMBLY FACTOR 2"/>
    <property type="match status" value="1"/>
</dbReference>
<keyword evidence="5" id="KW-1185">Reference proteome</keyword>
<evidence type="ECO:0000313" key="5">
    <source>
        <dbReference type="Proteomes" id="UP000469159"/>
    </source>
</evidence>
<dbReference type="RefSeq" id="WP_160746600.1">
    <property type="nucleotide sequence ID" value="NZ_WTYK01000004.1"/>
</dbReference>
<proteinExistence type="inferred from homology"/>
<dbReference type="OrthoDB" id="9797825at2"/>
<reference evidence="4 5" key="1">
    <citation type="submission" date="2019-12" db="EMBL/GenBank/DDBJ databases">
        <title>Genomic-based taxomic classification of the family Erythrobacteraceae.</title>
        <authorList>
            <person name="Xu L."/>
        </authorList>
    </citation>
    <scope>NUCLEOTIDE SEQUENCE [LARGE SCALE GENOMIC DNA]</scope>
    <source>
        <strain evidence="4 5">MCCC 1K02066</strain>
    </source>
</reference>
<dbReference type="InterPro" id="IPR042272">
    <property type="entry name" value="ATP12_ATP_synth-F1-assembly_N"/>
</dbReference>
<dbReference type="GO" id="GO:0043461">
    <property type="term" value="P:proton-transporting ATP synthase complex assembly"/>
    <property type="evidence" value="ECO:0007669"/>
    <property type="project" value="InterPro"/>
</dbReference>
<evidence type="ECO:0000256" key="2">
    <source>
        <dbReference type="ARBA" id="ARBA00022946"/>
    </source>
</evidence>
<name>A0A6I4UW51_9SPHN</name>
<comment type="similarity">
    <text evidence="1">Belongs to the ATP12 family.</text>
</comment>
<sequence length="232" mass="25797">MKRFYREVSVGEAASGFQVLLDGRPLRTQSGGAQAVPSRALAEALAEEWRAQGDEIDPKSFVLRDLADYAIDRIAPDRAAAAARMLPFAETDTLCYRADPDEPLFRRQQELWEPLLQAAEARHAIRLERVSGIIHRAQPPETLARLRELIENLDPFTLAALETLASLTASLTVALAALEEGSDPDALFAAANCEQDWQAELWGWDADAEADRTLRLETFRQAVRFARLARQG</sequence>
<dbReference type="Proteomes" id="UP000469159">
    <property type="component" value="Unassembled WGS sequence"/>
</dbReference>
<protein>
    <submittedName>
        <fullName evidence="4">Molecular chaperone</fullName>
    </submittedName>
</protein>
<evidence type="ECO:0000256" key="1">
    <source>
        <dbReference type="ARBA" id="ARBA00008231"/>
    </source>
</evidence>
<dbReference type="Gene3D" id="3.30.2180.10">
    <property type="entry name" value="ATP12-like"/>
    <property type="match status" value="1"/>
</dbReference>
<dbReference type="InterPro" id="IPR023335">
    <property type="entry name" value="ATP12_ortho_dom_sf"/>
</dbReference>
<keyword evidence="3" id="KW-0143">Chaperone</keyword>
<accession>A0A6I4UW51</accession>
<dbReference type="InterPro" id="IPR011419">
    <property type="entry name" value="ATP12_ATP_synth-F1-assembly"/>
</dbReference>
<dbReference type="Pfam" id="PF07542">
    <property type="entry name" value="ATP12"/>
    <property type="match status" value="1"/>
</dbReference>
<evidence type="ECO:0000256" key="3">
    <source>
        <dbReference type="ARBA" id="ARBA00023186"/>
    </source>
</evidence>
<dbReference type="AlphaFoldDB" id="A0A6I4UW51"/>
<dbReference type="Gene3D" id="1.10.3580.10">
    <property type="entry name" value="ATP12 ATPase"/>
    <property type="match status" value="1"/>
</dbReference>
<keyword evidence="2" id="KW-0809">Transit peptide</keyword>
<dbReference type="PANTHER" id="PTHR21013">
    <property type="entry name" value="ATP SYNTHASE MITOCHONDRIAL F1 COMPLEX ASSEMBLY FACTOR 2/ATP12 PROTEIN, MITOCHONDRIAL PRECURSOR"/>
    <property type="match status" value="1"/>
</dbReference>
<comment type="caution">
    <text evidence="4">The sequence shown here is derived from an EMBL/GenBank/DDBJ whole genome shotgun (WGS) entry which is preliminary data.</text>
</comment>
<gene>
    <name evidence="4" type="ORF">GRI75_08865</name>
</gene>